<organism evidence="1 2">
    <name type="scientific">Pseudobacteriovorax antillogorgiicola</name>
    <dbReference type="NCBI Taxonomy" id="1513793"/>
    <lineage>
        <taxon>Bacteria</taxon>
        <taxon>Pseudomonadati</taxon>
        <taxon>Bdellovibrionota</taxon>
        <taxon>Oligoflexia</taxon>
        <taxon>Oligoflexales</taxon>
        <taxon>Pseudobacteriovoracaceae</taxon>
        <taxon>Pseudobacteriovorax</taxon>
    </lineage>
</organism>
<proteinExistence type="predicted"/>
<dbReference type="CDD" id="cd02440">
    <property type="entry name" value="AdoMet_MTases"/>
    <property type="match status" value="1"/>
</dbReference>
<sequence length="275" mass="31412">MTIHYRHHRYAGNKGDLWKHFILHEVIGLLNQPARILDCHGGAGYYSLAPGQEWKRGLGEISVSHLASSHWLHDEWFSGVWQRFQERIYWGSWVQLAHLQSTRQLTVCDHNPDVVAAIDSSHGTHNNVTPVQTDSFAWLHQHYREFDFIFMDPAYSLKDGLGDDWLKLSSWFQSTSDSPPSLAWYPLYGPNKPNDICDRFPVSGIEIHWPTTRKSAFVPKGCGLFLSTELLSTALSPEGKRRWQDFAKLLGGALVMRSKTNLTKRHHFGDSGTFA</sequence>
<dbReference type="Gene3D" id="3.40.50.150">
    <property type="entry name" value="Vaccinia Virus protein VP39"/>
    <property type="match status" value="1"/>
</dbReference>
<dbReference type="RefSeq" id="WP_132324571.1">
    <property type="nucleotide sequence ID" value="NZ_FWZT01000028.1"/>
</dbReference>
<protein>
    <submittedName>
        <fullName evidence="1">Uncharacterized protein</fullName>
    </submittedName>
</protein>
<reference evidence="2" key="1">
    <citation type="submission" date="2017-04" db="EMBL/GenBank/DDBJ databases">
        <authorList>
            <person name="Varghese N."/>
            <person name="Submissions S."/>
        </authorList>
    </citation>
    <scope>NUCLEOTIDE SEQUENCE [LARGE SCALE GENOMIC DNA]</scope>
    <source>
        <strain evidence="2">RKEM611</strain>
    </source>
</reference>
<dbReference type="SUPFAM" id="SSF53335">
    <property type="entry name" value="S-adenosyl-L-methionine-dependent methyltransferases"/>
    <property type="match status" value="1"/>
</dbReference>
<evidence type="ECO:0000313" key="2">
    <source>
        <dbReference type="Proteomes" id="UP000192907"/>
    </source>
</evidence>
<accession>A0A1Y6CKW5</accession>
<dbReference type="EMBL" id="FWZT01000028">
    <property type="protein sequence ID" value="SMF74003.1"/>
    <property type="molecule type" value="Genomic_DNA"/>
</dbReference>
<name>A0A1Y6CKW5_9BACT</name>
<keyword evidence="2" id="KW-1185">Reference proteome</keyword>
<dbReference type="STRING" id="1513793.SAMN06296036_12822"/>
<dbReference type="OrthoDB" id="9791274at2"/>
<gene>
    <name evidence="1" type="ORF">SAMN06296036_12822</name>
</gene>
<dbReference type="AlphaFoldDB" id="A0A1Y6CKW5"/>
<evidence type="ECO:0000313" key="1">
    <source>
        <dbReference type="EMBL" id="SMF74003.1"/>
    </source>
</evidence>
<dbReference type="InterPro" id="IPR029063">
    <property type="entry name" value="SAM-dependent_MTases_sf"/>
</dbReference>
<dbReference type="Proteomes" id="UP000192907">
    <property type="component" value="Unassembled WGS sequence"/>
</dbReference>